<gene>
    <name evidence="2" type="ORF">HF999_01820</name>
</gene>
<sequence length="227" mass="22878">MRRNDLNRSLSILAATAAVGLALTACGGGGGDSAPSSTAADGAPVDAAKALTQTDMPAGLTVATVPNDDAFQSAMQAVGQVQAAQITPAACKDKNVAAQQELFETIKFGVQQTLSKNNTVQFGVTLLPSSAHLSAFEAAGTGECAAISFGDSLKQTTTRKDLPAGVTGAQGFVFDFARSTDGRTAKSSSAYFTKGGVLAMVIANPGPDGTVDTAAFDDVVSRVAAKL</sequence>
<keyword evidence="3" id="KW-1185">Reference proteome</keyword>
<organism evidence="2 3">
    <name type="scientific">Tsukamurella spumae</name>
    <dbReference type="NCBI Taxonomy" id="44753"/>
    <lineage>
        <taxon>Bacteria</taxon>
        <taxon>Bacillati</taxon>
        <taxon>Actinomycetota</taxon>
        <taxon>Actinomycetes</taxon>
        <taxon>Mycobacteriales</taxon>
        <taxon>Tsukamurellaceae</taxon>
        <taxon>Tsukamurella</taxon>
    </lineage>
</organism>
<feature type="signal peptide" evidence="1">
    <location>
        <begin position="1"/>
        <end position="27"/>
    </location>
</feature>
<proteinExistence type="predicted"/>
<accession>A0A846WXL1</accession>
<dbReference type="Proteomes" id="UP000582646">
    <property type="component" value="Unassembled WGS sequence"/>
</dbReference>
<dbReference type="RefSeq" id="WP_168544237.1">
    <property type="nucleotide sequence ID" value="NZ_BAAAKS010000025.1"/>
</dbReference>
<protein>
    <recommendedName>
        <fullName evidence="4">Sensor domain-containing protein</fullName>
    </recommendedName>
</protein>
<dbReference type="AlphaFoldDB" id="A0A846WXL1"/>
<evidence type="ECO:0000256" key="1">
    <source>
        <dbReference type="SAM" id="SignalP"/>
    </source>
</evidence>
<name>A0A846WXL1_9ACTN</name>
<feature type="chain" id="PRO_5038489363" description="Sensor domain-containing protein" evidence="1">
    <location>
        <begin position="28"/>
        <end position="227"/>
    </location>
</feature>
<keyword evidence="1" id="KW-0732">Signal</keyword>
<dbReference type="PROSITE" id="PS51257">
    <property type="entry name" value="PROKAR_LIPOPROTEIN"/>
    <property type="match status" value="1"/>
</dbReference>
<evidence type="ECO:0000313" key="3">
    <source>
        <dbReference type="Proteomes" id="UP000582646"/>
    </source>
</evidence>
<reference evidence="2 3" key="1">
    <citation type="submission" date="2020-04" db="EMBL/GenBank/DDBJ databases">
        <title>MicrobeNet Type strains.</title>
        <authorList>
            <person name="Nicholson A.C."/>
        </authorList>
    </citation>
    <scope>NUCLEOTIDE SEQUENCE [LARGE SCALE GENOMIC DNA]</scope>
    <source>
        <strain evidence="2 3">DSM 44113</strain>
    </source>
</reference>
<comment type="caution">
    <text evidence="2">The sequence shown here is derived from an EMBL/GenBank/DDBJ whole genome shotgun (WGS) entry which is preliminary data.</text>
</comment>
<evidence type="ECO:0000313" key="2">
    <source>
        <dbReference type="EMBL" id="NKY17116.1"/>
    </source>
</evidence>
<dbReference type="EMBL" id="JAAXOQ010000002">
    <property type="protein sequence ID" value="NKY17116.1"/>
    <property type="molecule type" value="Genomic_DNA"/>
</dbReference>
<evidence type="ECO:0008006" key="4">
    <source>
        <dbReference type="Google" id="ProtNLM"/>
    </source>
</evidence>